<dbReference type="PANTHER" id="PTHR24012">
    <property type="entry name" value="RNA BINDING PROTEIN"/>
    <property type="match status" value="1"/>
</dbReference>
<dbReference type="InterPro" id="IPR011990">
    <property type="entry name" value="TPR-like_helical_dom_sf"/>
</dbReference>
<feature type="compositionally biased region" description="Polar residues" evidence="10">
    <location>
        <begin position="1026"/>
        <end position="1037"/>
    </location>
</feature>
<name>A0A2S5BE22_9BASI</name>
<dbReference type="InterPro" id="IPR003107">
    <property type="entry name" value="HAT"/>
</dbReference>
<dbReference type="OrthoDB" id="360390at2759"/>
<dbReference type="GO" id="GO:0003723">
    <property type="term" value="F:RNA binding"/>
    <property type="evidence" value="ECO:0007669"/>
    <property type="project" value="UniProtKB-UniRule"/>
</dbReference>
<dbReference type="InterPro" id="IPR000504">
    <property type="entry name" value="RRM_dom"/>
</dbReference>
<protein>
    <recommendedName>
        <fullName evidence="8">U4/U6 snRNA-associated-splicing factor PRP24</fullName>
    </recommendedName>
</protein>
<evidence type="ECO:0000256" key="9">
    <source>
        <dbReference type="PROSITE-ProRule" id="PRU00176"/>
    </source>
</evidence>
<keyword evidence="5" id="KW-0508">mRNA splicing</keyword>
<keyword evidence="3" id="KW-0677">Repeat</keyword>
<comment type="subcellular location">
    <subcellularLocation>
        <location evidence="1">Nucleus</location>
    </subcellularLocation>
</comment>
<gene>
    <name evidence="12" type="ORF">BMF94_1996</name>
</gene>
<dbReference type="AlphaFoldDB" id="A0A2S5BE22"/>
<evidence type="ECO:0000256" key="6">
    <source>
        <dbReference type="ARBA" id="ARBA00023242"/>
    </source>
</evidence>
<feature type="region of interest" description="Disordered" evidence="10">
    <location>
        <begin position="125"/>
        <end position="146"/>
    </location>
</feature>
<dbReference type="InterPro" id="IPR034398">
    <property type="entry name" value="Prp24_RRM2"/>
</dbReference>
<feature type="compositionally biased region" description="Basic and acidic residues" evidence="10">
    <location>
        <begin position="594"/>
        <end position="604"/>
    </location>
</feature>
<dbReference type="STRING" id="741276.A0A2S5BE22"/>
<proteinExistence type="predicted"/>
<dbReference type="Proteomes" id="UP000237144">
    <property type="component" value="Unassembled WGS sequence"/>
</dbReference>
<evidence type="ECO:0000256" key="7">
    <source>
        <dbReference type="ARBA" id="ARBA00093374"/>
    </source>
</evidence>
<evidence type="ECO:0000256" key="4">
    <source>
        <dbReference type="ARBA" id="ARBA00022884"/>
    </source>
</evidence>
<evidence type="ECO:0000256" key="1">
    <source>
        <dbReference type="ARBA" id="ARBA00004123"/>
    </source>
</evidence>
<feature type="domain" description="RRM" evidence="11">
    <location>
        <begin position="808"/>
        <end position="884"/>
    </location>
</feature>
<feature type="region of interest" description="Disordered" evidence="10">
    <location>
        <begin position="552"/>
        <end position="572"/>
    </location>
</feature>
<reference evidence="12 13" key="1">
    <citation type="journal article" date="2018" name="Front. Microbiol.">
        <title>Prospects for Fungal Bioremediation of Acidic Radioactive Waste Sites: Characterization and Genome Sequence of Rhodotorula taiwanensis MD1149.</title>
        <authorList>
            <person name="Tkavc R."/>
            <person name="Matrosova V.Y."/>
            <person name="Grichenko O.E."/>
            <person name="Gostincar C."/>
            <person name="Volpe R.P."/>
            <person name="Klimenkova P."/>
            <person name="Gaidamakova E.K."/>
            <person name="Zhou C.E."/>
            <person name="Stewart B.J."/>
            <person name="Lyman M.G."/>
            <person name="Malfatti S.A."/>
            <person name="Rubinfeld B."/>
            <person name="Courtot M."/>
            <person name="Singh J."/>
            <person name="Dalgard C.L."/>
            <person name="Hamilton T."/>
            <person name="Frey K.G."/>
            <person name="Gunde-Cimerman N."/>
            <person name="Dugan L."/>
            <person name="Daly M.J."/>
        </authorList>
    </citation>
    <scope>NUCLEOTIDE SEQUENCE [LARGE SCALE GENOMIC DNA]</scope>
    <source>
        <strain evidence="12 13">MD1149</strain>
    </source>
</reference>
<feature type="compositionally biased region" description="Basic and acidic residues" evidence="10">
    <location>
        <begin position="633"/>
        <end position="644"/>
    </location>
</feature>
<evidence type="ECO:0000259" key="11">
    <source>
        <dbReference type="PROSITE" id="PS50102"/>
    </source>
</evidence>
<keyword evidence="13" id="KW-1185">Reference proteome</keyword>
<keyword evidence="4 9" id="KW-0694">RNA-binding</keyword>
<evidence type="ECO:0000256" key="10">
    <source>
        <dbReference type="SAM" id="MobiDB-lite"/>
    </source>
</evidence>
<organism evidence="12 13">
    <name type="scientific">Rhodotorula taiwanensis</name>
    <dbReference type="NCBI Taxonomy" id="741276"/>
    <lineage>
        <taxon>Eukaryota</taxon>
        <taxon>Fungi</taxon>
        <taxon>Dikarya</taxon>
        <taxon>Basidiomycota</taxon>
        <taxon>Pucciniomycotina</taxon>
        <taxon>Microbotryomycetes</taxon>
        <taxon>Sporidiobolales</taxon>
        <taxon>Sporidiobolaceae</taxon>
        <taxon>Rhodotorula</taxon>
    </lineage>
</organism>
<dbReference type="InterPro" id="IPR012677">
    <property type="entry name" value="Nucleotide-bd_a/b_plait_sf"/>
</dbReference>
<dbReference type="FunFam" id="3.30.70.330:FF:000365">
    <property type="entry name" value="U4/U6 snRNA-associated-splicing factor PRP24"/>
    <property type="match status" value="1"/>
</dbReference>
<dbReference type="Gene3D" id="3.30.70.330">
    <property type="match status" value="3"/>
</dbReference>
<keyword evidence="6" id="KW-0539">Nucleus</keyword>
<evidence type="ECO:0000256" key="2">
    <source>
        <dbReference type="ARBA" id="ARBA00022664"/>
    </source>
</evidence>
<comment type="caution">
    <text evidence="12">The sequence shown here is derived from an EMBL/GenBank/DDBJ whole genome shotgun (WGS) entry which is preliminary data.</text>
</comment>
<dbReference type="Pfam" id="PF00076">
    <property type="entry name" value="RRM_1"/>
    <property type="match status" value="3"/>
</dbReference>
<feature type="compositionally biased region" description="Basic and acidic residues" evidence="10">
    <location>
        <begin position="1053"/>
        <end position="1064"/>
    </location>
</feature>
<feature type="compositionally biased region" description="Basic and acidic residues" evidence="10">
    <location>
        <begin position="553"/>
        <end position="568"/>
    </location>
</feature>
<dbReference type="SUPFAM" id="SSF48452">
    <property type="entry name" value="TPR-like"/>
    <property type="match status" value="1"/>
</dbReference>
<dbReference type="GO" id="GO:0005688">
    <property type="term" value="C:U6 snRNP"/>
    <property type="evidence" value="ECO:0007669"/>
    <property type="project" value="UniProtKB-ARBA"/>
</dbReference>
<comment type="function">
    <text evidence="7">Functions as a recycling factor of the spliceosome, a machinery that forms on each precursor-messenger RNA (pre-mRNA) and catalyzes the removal of introns. Chaperones the re-annealing of U4 and U6 snRNAs (small nuclear RNAs) released from previous rounds of splicing, an initial step in reforming the U4/U6-U5 tri-snRNP (small nuclear ribonucleoprotein) that can reassemble into another spliceosome complex; this step involves binding U6 and facilitating the unwinding of the U6 internal stem loop, followed by base-pairing of U6 to U4.</text>
</comment>
<dbReference type="CDD" id="cd12297">
    <property type="entry name" value="RRM2_Prp24"/>
    <property type="match status" value="1"/>
</dbReference>
<accession>A0A2S5BE22</accession>
<dbReference type="InterPro" id="IPR035979">
    <property type="entry name" value="RBD_domain_sf"/>
</dbReference>
<dbReference type="SMART" id="SM00360">
    <property type="entry name" value="RRM"/>
    <property type="match status" value="4"/>
</dbReference>
<dbReference type="SMART" id="SM00386">
    <property type="entry name" value="HAT"/>
    <property type="match status" value="5"/>
</dbReference>
<evidence type="ECO:0000313" key="12">
    <source>
        <dbReference type="EMBL" id="POY75020.1"/>
    </source>
</evidence>
<feature type="region of interest" description="Disordered" evidence="10">
    <location>
        <begin position="586"/>
        <end position="651"/>
    </location>
</feature>
<dbReference type="Gene3D" id="1.25.40.10">
    <property type="entry name" value="Tetratricopeptide repeat domain"/>
    <property type="match status" value="2"/>
</dbReference>
<feature type="region of interest" description="Disordered" evidence="10">
    <location>
        <begin position="980"/>
        <end position="1064"/>
    </location>
</feature>
<dbReference type="GO" id="GO:0008380">
    <property type="term" value="P:RNA splicing"/>
    <property type="evidence" value="ECO:0007669"/>
    <property type="project" value="UniProtKB-KW"/>
</dbReference>
<dbReference type="SUPFAM" id="SSF54928">
    <property type="entry name" value="RNA-binding domain, RBD"/>
    <property type="match status" value="3"/>
</dbReference>
<sequence>MADTGSDEALQKYSEVLERLNSALYQRELHVEREQLAKQLGIAEEIEQARQVKSQYLALSTDEWLAWINDRKSSLPQLPADDVTPYLDVIELYRRGSKEYLSIPFLVNWSEWVISQYYAAQGLAPPPTSAGGGEDEDTAMQPAERKVGEPDQLLGVVFSLEEVRDIREEVLAVGGTHLTESSGLWKLWKDFEMDLLKKPALSDADDPPILRPDQLLVVEQLYLARLKVPHLDIAETFSSYSTFVSTFDNDNYDKSLPAANKIYSGNAKKADERYPEEEKLKAAGFSVQAYLDYISWEREVKRPDTPLVKQLFERAIRDSPEDAELWDAYLEFLHKVPAKEAHLRDSTERAIRNVPSSVAIWTATLRIVEKLGLGSEEIEGVFQRAMNGGLLGTDMDAVVNLYHARASYYRRQSDVNASEDGPDGGLVGMALGVLQEGVEATKKIHKKGDLQSRLEKYLIKLYERYNMIDEARTDWAELTKAQPHSYAIWYGRADFETRQGDYAKAHEVYSQGCSARGVDYPEYLLDAWVSFETEYGNLADVEFSLVKSKRQRKNLERRRAREAADAARKAASTYTTATDADAFITAATEPEAETNDKKRERSPQDEAASASTAKKVRIAEPAPAAPPPAPAKTAEEPRRDREHSTVFAVSDGSMSEEQVRQLFSDCGPVREMQLKEIENRTYAQIEFKDKESVLAARTKDKKRINDVELEVYIAWECCLYVTNYPESYDKDAVQKLFEQYGAIFDIRWPSKRYKATRRFCYVQFANPAHAQAALELHGRELEPGHALVAQISDPSRKKSRSDADANKRELYVANIARSAKEPDLRKLFETYGTLKEIRVPTDDEGSCKGFAFVEFEDEAAAQAALALNNHELKKRHISVTIAEKRAAGTARAGHIERRPEVEDLGVRVRGLKIETQEALIQQAFEKIAPVRRVNYIAGTTEAVVLFENAADVGKVLMQRDDIKVDGQAVGITGEAARKAAATGDGPSASLMPRQAGRGRGRIGLAGARGGRGGRGRGGLGFGGSTRPASTVTSSQGDTGAVKMETAEVNSAEKSQDEFRKMLSK</sequence>
<evidence type="ECO:0000256" key="3">
    <source>
        <dbReference type="ARBA" id="ARBA00022737"/>
    </source>
</evidence>
<keyword evidence="2" id="KW-0507">mRNA processing</keyword>
<feature type="compositionally biased region" description="Gly residues" evidence="10">
    <location>
        <begin position="1001"/>
        <end position="1023"/>
    </location>
</feature>
<evidence type="ECO:0000313" key="13">
    <source>
        <dbReference type="Proteomes" id="UP000237144"/>
    </source>
</evidence>
<dbReference type="PROSITE" id="PS50102">
    <property type="entry name" value="RRM"/>
    <property type="match status" value="2"/>
</dbReference>
<evidence type="ECO:0000256" key="8">
    <source>
        <dbReference type="ARBA" id="ARBA00093627"/>
    </source>
</evidence>
<dbReference type="EMBL" id="PJQD01000020">
    <property type="protein sequence ID" value="POY75020.1"/>
    <property type="molecule type" value="Genomic_DNA"/>
</dbReference>
<evidence type="ECO:0000256" key="5">
    <source>
        <dbReference type="ARBA" id="ARBA00023187"/>
    </source>
</evidence>
<feature type="domain" description="RRM" evidence="11">
    <location>
        <begin position="717"/>
        <end position="794"/>
    </location>
</feature>
<dbReference type="GO" id="GO:0006397">
    <property type="term" value="P:mRNA processing"/>
    <property type="evidence" value="ECO:0007669"/>
    <property type="project" value="UniProtKB-KW"/>
</dbReference>